<comment type="subcellular location">
    <subcellularLocation>
        <location evidence="6">Nucleus outer membrane</location>
        <topology evidence="6">Single-pass membrane protein</topology>
    </subcellularLocation>
</comment>
<reference evidence="8" key="2">
    <citation type="journal article" date="2017" name="Sci. Adv.">
        <title>A tail of two voltages: Proteomic comparison of the three electric organs of the electric eel.</title>
        <authorList>
            <person name="Traeger L.L."/>
            <person name="Sabat G."/>
            <person name="Barrett-Wilt G.A."/>
            <person name="Wells G.B."/>
            <person name="Sussman M.R."/>
        </authorList>
    </citation>
    <scope>NUCLEOTIDE SEQUENCE [LARGE SCALE GENOMIC DNA]</scope>
</reference>
<dbReference type="GO" id="GO:0005640">
    <property type="term" value="C:nuclear outer membrane"/>
    <property type="evidence" value="ECO:0007669"/>
    <property type="project" value="UniProtKB-SubCell"/>
</dbReference>
<dbReference type="InterPro" id="IPR008547">
    <property type="entry name" value="DUF829_TMEM53"/>
</dbReference>
<dbReference type="OrthoDB" id="77878at2759"/>
<dbReference type="RefSeq" id="XP_026868617.1">
    <property type="nucleotide sequence ID" value="XM_027012816.2"/>
</dbReference>
<evidence type="ECO:0000256" key="3">
    <source>
        <dbReference type="ARBA" id="ARBA00022989"/>
    </source>
</evidence>
<proteinExistence type="inferred from homology"/>
<dbReference type="Ensembl" id="ENSEEET00000034165.2">
    <property type="protein sequence ID" value="ENSEEEP00000033768.1"/>
    <property type="gene ID" value="ENSEEEG00000016084.2"/>
</dbReference>
<dbReference type="Pfam" id="PF05705">
    <property type="entry name" value="DUF829"/>
    <property type="match status" value="1"/>
</dbReference>
<dbReference type="PANTHER" id="PTHR12265">
    <property type="entry name" value="TRANSMEMBRANE PROTEIN 53"/>
    <property type="match status" value="1"/>
</dbReference>
<reference evidence="8" key="1">
    <citation type="journal article" date="2014" name="Science">
        <title>Nonhuman genetics. Genomic basis for the convergent evolution of electric organs.</title>
        <authorList>
            <person name="Gallant J.R."/>
            <person name="Traeger L.L."/>
            <person name="Volkening J.D."/>
            <person name="Moffett H."/>
            <person name="Chen P.H."/>
            <person name="Novina C.D."/>
            <person name="Phillips G.N.Jr."/>
            <person name="Anand R."/>
            <person name="Wells G.B."/>
            <person name="Pinch M."/>
            <person name="Guth R."/>
            <person name="Unguez G.A."/>
            <person name="Albert J.S."/>
            <person name="Zakon H.H."/>
            <person name="Samanta M.P."/>
            <person name="Sussman M.R."/>
        </authorList>
    </citation>
    <scope>NUCLEOTIDE SEQUENCE [LARGE SCALE GENOMIC DNA]</scope>
</reference>
<reference evidence="7" key="5">
    <citation type="submission" date="2025-09" db="UniProtKB">
        <authorList>
            <consortium name="Ensembl"/>
        </authorList>
    </citation>
    <scope>IDENTIFICATION</scope>
</reference>
<dbReference type="GeneTree" id="ENSGT00390000000715"/>
<evidence type="ECO:0000256" key="4">
    <source>
        <dbReference type="ARBA" id="ARBA00023136"/>
    </source>
</evidence>
<keyword evidence="5" id="KW-0539">Nucleus</keyword>
<evidence type="ECO:0008006" key="9">
    <source>
        <dbReference type="Google" id="ProtNLM"/>
    </source>
</evidence>
<evidence type="ECO:0000256" key="1">
    <source>
        <dbReference type="ARBA" id="ARBA00007387"/>
    </source>
</evidence>
<dbReference type="Gene3D" id="3.40.50.1820">
    <property type="entry name" value="alpha/beta hydrolase"/>
    <property type="match status" value="1"/>
</dbReference>
<reference evidence="7" key="4">
    <citation type="submission" date="2025-08" db="UniProtKB">
        <authorList>
            <consortium name="Ensembl"/>
        </authorList>
    </citation>
    <scope>IDENTIFICATION</scope>
</reference>
<dbReference type="GeneID" id="113579105"/>
<name>A0A4W4GBT9_ELEEL</name>
<keyword evidence="8" id="KW-1185">Reference proteome</keyword>
<dbReference type="PANTHER" id="PTHR12265:SF30">
    <property type="entry name" value="TRANSMEMBRANE PROTEIN 53"/>
    <property type="match status" value="1"/>
</dbReference>
<keyword evidence="4" id="KW-0472">Membrane</keyword>
<evidence type="ECO:0000256" key="2">
    <source>
        <dbReference type="ARBA" id="ARBA00022692"/>
    </source>
</evidence>
<dbReference type="OMA" id="VECLFWR"/>
<dbReference type="Proteomes" id="UP000314983">
    <property type="component" value="Chromosome 18"/>
</dbReference>
<evidence type="ECO:0000313" key="8">
    <source>
        <dbReference type="Proteomes" id="UP000314983"/>
    </source>
</evidence>
<dbReference type="STRING" id="8005.ENSEEEP00000033768"/>
<dbReference type="SUPFAM" id="SSF53474">
    <property type="entry name" value="alpha/beta-Hydrolases"/>
    <property type="match status" value="1"/>
</dbReference>
<keyword evidence="3" id="KW-1133">Transmembrane helix</keyword>
<accession>A0A4W4GBT9</accession>
<organism evidence="7 8">
    <name type="scientific">Electrophorus electricus</name>
    <name type="common">Electric eel</name>
    <name type="synonym">Gymnotus electricus</name>
    <dbReference type="NCBI Taxonomy" id="8005"/>
    <lineage>
        <taxon>Eukaryota</taxon>
        <taxon>Metazoa</taxon>
        <taxon>Chordata</taxon>
        <taxon>Craniata</taxon>
        <taxon>Vertebrata</taxon>
        <taxon>Euteleostomi</taxon>
        <taxon>Actinopterygii</taxon>
        <taxon>Neopterygii</taxon>
        <taxon>Teleostei</taxon>
        <taxon>Ostariophysi</taxon>
        <taxon>Gymnotiformes</taxon>
        <taxon>Gymnotoidei</taxon>
        <taxon>Gymnotidae</taxon>
        <taxon>Electrophorus</taxon>
    </lineage>
</organism>
<evidence type="ECO:0000256" key="5">
    <source>
        <dbReference type="ARBA" id="ARBA00023242"/>
    </source>
</evidence>
<gene>
    <name evidence="7" type="primary">TMEM53</name>
</gene>
<keyword evidence="2" id="KW-0812">Transmembrane</keyword>
<evidence type="ECO:0000313" key="7">
    <source>
        <dbReference type="Ensembl" id="ENSEEEP00000033768.1"/>
    </source>
</evidence>
<sequence>MGDTRVDCNVVFPEPHLSERYWRGSKEPVVLLLGWAGCRDRHLSKYSSIYNRKGCVTVRYTAPLRTVFISESFGYKELKSIAHKLLEVLYDYEVESNPVLFHVFSNAGFMLYRYMVELLRSQKQFDSLCVVGAVMDSAPGSQNVPGALRALRTTLGPDVHVLLRYTFLVLFAIMVVLLRVVLYPITKYFHKNHYDALLERPAPWPQMYLYSRADRVIRHADVERMVRVLQERGLSVESFDFIAPAHVSLFRDCPEDYSSRCQTFLENCMSRFEGPLQKKRVQVQH</sequence>
<evidence type="ECO:0000256" key="6">
    <source>
        <dbReference type="ARBA" id="ARBA00034303"/>
    </source>
</evidence>
<dbReference type="AlphaFoldDB" id="A0A4W4GBT9"/>
<comment type="similarity">
    <text evidence="1">Belongs to the TMEM53 family.</text>
</comment>
<dbReference type="InterPro" id="IPR029058">
    <property type="entry name" value="AB_hydrolase_fold"/>
</dbReference>
<reference evidence="7" key="3">
    <citation type="submission" date="2020-05" db="EMBL/GenBank/DDBJ databases">
        <title>Electrophorus electricus (electric eel) genome, fEleEle1, primary haplotype.</title>
        <authorList>
            <person name="Myers G."/>
            <person name="Meyer A."/>
            <person name="Fedrigo O."/>
            <person name="Formenti G."/>
            <person name="Rhie A."/>
            <person name="Tracey A."/>
            <person name="Sims Y."/>
            <person name="Jarvis E.D."/>
        </authorList>
    </citation>
    <scope>NUCLEOTIDE SEQUENCE [LARGE SCALE GENOMIC DNA]</scope>
</reference>
<protein>
    <recommendedName>
        <fullName evidence="9">Transmembrane protein 53</fullName>
    </recommendedName>
</protein>